<accession>A0A3A9ZVG5</accession>
<dbReference type="PANTHER" id="PTHR46911:SF1">
    <property type="entry name" value="2-ISOPROPYLMALATE SYNTHASE"/>
    <property type="match status" value="1"/>
</dbReference>
<dbReference type="SMART" id="SM00917">
    <property type="entry name" value="LeuA_dimer"/>
    <property type="match status" value="1"/>
</dbReference>
<dbReference type="AlphaFoldDB" id="A0A3A9ZVG5"/>
<feature type="non-terminal residue" evidence="3">
    <location>
        <position position="1"/>
    </location>
</feature>
<dbReference type="RefSeq" id="WP_277875678.1">
    <property type="nucleotide sequence ID" value="NZ_RBAM01000148.1"/>
</dbReference>
<keyword evidence="1" id="KW-0808">Transferase</keyword>
<evidence type="ECO:0000313" key="3">
    <source>
        <dbReference type="EMBL" id="RKN52318.1"/>
    </source>
</evidence>
<protein>
    <submittedName>
        <fullName evidence="3">2-isopropylmalate synthase</fullName>
    </submittedName>
</protein>
<reference evidence="3 4" key="1">
    <citation type="journal article" date="2015" name="Antonie Van Leeuwenhoek">
        <title>Streptomyces klenkii sp. nov., isolated from deep marine sediment.</title>
        <authorList>
            <person name="Veyisoglu A."/>
            <person name="Sahin N."/>
        </authorList>
    </citation>
    <scope>NUCLEOTIDE SEQUENCE [LARGE SCALE GENOMIC DNA]</scope>
    <source>
        <strain evidence="3 4">KCTC 29202</strain>
    </source>
</reference>
<sequence length="91" mass="9258">VVDGADTVLSGTGNGPLAAFFDALGRTGVVAEEVRLLDYVEHTMSAGAGAQAAAYIECAVGDRVLWGVGIDANIVRASLKAVVSAVNRALR</sequence>
<evidence type="ECO:0000256" key="1">
    <source>
        <dbReference type="ARBA" id="ARBA00022679"/>
    </source>
</evidence>
<feature type="domain" description="2-isopropylmalate synthase LeuA allosteric (dimerisation)" evidence="2">
    <location>
        <begin position="1"/>
        <end position="90"/>
    </location>
</feature>
<comment type="caution">
    <text evidence="3">The sequence shown here is derived from an EMBL/GenBank/DDBJ whole genome shotgun (WGS) entry which is preliminary data.</text>
</comment>
<dbReference type="PANTHER" id="PTHR46911">
    <property type="match status" value="1"/>
</dbReference>
<dbReference type="GO" id="GO:0003852">
    <property type="term" value="F:2-isopropylmalate synthase activity"/>
    <property type="evidence" value="ECO:0007669"/>
    <property type="project" value="InterPro"/>
</dbReference>
<dbReference type="Gene3D" id="3.30.160.270">
    <property type="match status" value="1"/>
</dbReference>
<keyword evidence="4" id="KW-1185">Reference proteome</keyword>
<dbReference type="EMBL" id="RBAM01000148">
    <property type="protein sequence ID" value="RKN52318.1"/>
    <property type="molecule type" value="Genomic_DNA"/>
</dbReference>
<dbReference type="GO" id="GO:0009098">
    <property type="term" value="P:L-leucine biosynthetic process"/>
    <property type="evidence" value="ECO:0007669"/>
    <property type="project" value="InterPro"/>
</dbReference>
<evidence type="ECO:0000313" key="4">
    <source>
        <dbReference type="Proteomes" id="UP000270343"/>
    </source>
</evidence>
<gene>
    <name evidence="3" type="ORF">D7231_35320</name>
</gene>
<dbReference type="Pfam" id="PF08502">
    <property type="entry name" value="LeuA_dimer"/>
    <property type="match status" value="1"/>
</dbReference>
<dbReference type="SUPFAM" id="SSF110921">
    <property type="entry name" value="2-isopropylmalate synthase LeuA, allosteric (dimerisation) domain"/>
    <property type="match status" value="1"/>
</dbReference>
<dbReference type="Proteomes" id="UP000270343">
    <property type="component" value="Unassembled WGS sequence"/>
</dbReference>
<dbReference type="InterPro" id="IPR036230">
    <property type="entry name" value="LeuA_allosteric_dom_sf"/>
</dbReference>
<proteinExistence type="predicted"/>
<name>A0A3A9ZVG5_9ACTN</name>
<dbReference type="InterPro" id="IPR013709">
    <property type="entry name" value="2-isopropylmalate_synth_dimer"/>
</dbReference>
<evidence type="ECO:0000259" key="2">
    <source>
        <dbReference type="SMART" id="SM00917"/>
    </source>
</evidence>
<organism evidence="3 4">
    <name type="scientific">Streptomyces klenkii</name>
    <dbReference type="NCBI Taxonomy" id="1420899"/>
    <lineage>
        <taxon>Bacteria</taxon>
        <taxon>Bacillati</taxon>
        <taxon>Actinomycetota</taxon>
        <taxon>Actinomycetes</taxon>
        <taxon>Kitasatosporales</taxon>
        <taxon>Streptomycetaceae</taxon>
        <taxon>Streptomyces</taxon>
    </lineage>
</organism>